<evidence type="ECO:0000313" key="3">
    <source>
        <dbReference type="EMBL" id="TQL50575.1"/>
    </source>
</evidence>
<evidence type="ECO:0000256" key="1">
    <source>
        <dbReference type="ARBA" id="ARBA00008950"/>
    </source>
</evidence>
<dbReference type="InterPro" id="IPR024654">
    <property type="entry name" value="Calcineurin-like_PHP_lpxH"/>
</dbReference>
<reference evidence="3 4" key="1">
    <citation type="submission" date="2019-06" db="EMBL/GenBank/DDBJ databases">
        <title>Sequencing the genomes of 1000 actinobacteria strains.</title>
        <authorList>
            <person name="Klenk H.-P."/>
        </authorList>
    </citation>
    <scope>NUCLEOTIDE SEQUENCE [LARGE SCALE GENOMIC DNA]</scope>
    <source>
        <strain evidence="3 4">DSM 12335</strain>
    </source>
</reference>
<accession>A0A542YR49</accession>
<dbReference type="Gene3D" id="3.60.21.10">
    <property type="match status" value="1"/>
</dbReference>
<name>A0A542YR49_9MICO</name>
<dbReference type="EMBL" id="VFOP01000001">
    <property type="protein sequence ID" value="TQL50575.1"/>
    <property type="molecule type" value="Genomic_DNA"/>
</dbReference>
<gene>
    <name evidence="3" type="ORF">FB467_1687</name>
</gene>
<evidence type="ECO:0000313" key="4">
    <source>
        <dbReference type="Proteomes" id="UP000319516"/>
    </source>
</evidence>
<organism evidence="3 4">
    <name type="scientific">Ornithinicoccus hortensis</name>
    <dbReference type="NCBI Taxonomy" id="82346"/>
    <lineage>
        <taxon>Bacteria</taxon>
        <taxon>Bacillati</taxon>
        <taxon>Actinomycetota</taxon>
        <taxon>Actinomycetes</taxon>
        <taxon>Micrococcales</taxon>
        <taxon>Intrasporangiaceae</taxon>
        <taxon>Ornithinicoccus</taxon>
    </lineage>
</organism>
<dbReference type="Proteomes" id="UP000319516">
    <property type="component" value="Unassembled WGS sequence"/>
</dbReference>
<dbReference type="RefSeq" id="WP_141784697.1">
    <property type="nucleotide sequence ID" value="NZ_BAAAIK010000002.1"/>
</dbReference>
<feature type="domain" description="Calcineurin-like phosphoesterase" evidence="2">
    <location>
        <begin position="34"/>
        <end position="181"/>
    </location>
</feature>
<comment type="similarity">
    <text evidence="1">Belongs to the metallophosphoesterase superfamily. YfcE family.</text>
</comment>
<dbReference type="InterPro" id="IPR029052">
    <property type="entry name" value="Metallo-depent_PP-like"/>
</dbReference>
<dbReference type="AlphaFoldDB" id="A0A542YR49"/>
<comment type="caution">
    <text evidence="3">The sequence shown here is derived from an EMBL/GenBank/DDBJ whole genome shotgun (WGS) entry which is preliminary data.</text>
</comment>
<evidence type="ECO:0000259" key="2">
    <source>
        <dbReference type="Pfam" id="PF12850"/>
    </source>
</evidence>
<proteinExistence type="inferred from homology"/>
<dbReference type="OrthoDB" id="5380073at2"/>
<dbReference type="Pfam" id="PF12850">
    <property type="entry name" value="Metallophos_2"/>
    <property type="match status" value="1"/>
</dbReference>
<sequence>MTTWFTSDQHFGHGRLLELSPARGAAFPTVSEMNARLVHNWNSVVQPDDTVWVLGDVDMHGKDATLALIDQLVGTKILIAGNHDSCWAGMRDGWKNRDLYLAAGFNAVMDFAVTTLPPLRPQAPATRVLLSHFPYAGDSHDEDRYAQFRLRDEGIPLLHGHVHESFRERRTKKGTWHINVGVDWWDYAPVSAEVLAQHLDDLRRDRVTPITG</sequence>
<protein>
    <submittedName>
        <fullName evidence="3">Calcineurin-like phosphoesterase family protein</fullName>
    </submittedName>
</protein>
<dbReference type="SUPFAM" id="SSF56300">
    <property type="entry name" value="Metallo-dependent phosphatases"/>
    <property type="match status" value="1"/>
</dbReference>
<keyword evidence="4" id="KW-1185">Reference proteome</keyword>